<name>A0A7N2MR36_QUELO</name>
<protein>
    <submittedName>
        <fullName evidence="1">Uncharacterized protein</fullName>
    </submittedName>
</protein>
<dbReference type="InParanoid" id="A0A7N2MR36"/>
<evidence type="ECO:0000313" key="2">
    <source>
        <dbReference type="Proteomes" id="UP000594261"/>
    </source>
</evidence>
<dbReference type="EMBL" id="LRBV02000010">
    <property type="status" value="NOT_ANNOTATED_CDS"/>
    <property type="molecule type" value="Genomic_DNA"/>
</dbReference>
<keyword evidence="2" id="KW-1185">Reference proteome</keyword>
<dbReference type="EnsemblPlants" id="QL10p027078:mrna">
    <property type="protein sequence ID" value="QL10p027078:mrna"/>
    <property type="gene ID" value="QL10p027078"/>
</dbReference>
<accession>A0A7N2MR36</accession>
<dbReference type="AlphaFoldDB" id="A0A7N2MR36"/>
<dbReference type="Proteomes" id="UP000594261">
    <property type="component" value="Chromosome 10"/>
</dbReference>
<organism evidence="1 2">
    <name type="scientific">Quercus lobata</name>
    <name type="common">Valley oak</name>
    <dbReference type="NCBI Taxonomy" id="97700"/>
    <lineage>
        <taxon>Eukaryota</taxon>
        <taxon>Viridiplantae</taxon>
        <taxon>Streptophyta</taxon>
        <taxon>Embryophyta</taxon>
        <taxon>Tracheophyta</taxon>
        <taxon>Spermatophyta</taxon>
        <taxon>Magnoliopsida</taxon>
        <taxon>eudicotyledons</taxon>
        <taxon>Gunneridae</taxon>
        <taxon>Pentapetalae</taxon>
        <taxon>rosids</taxon>
        <taxon>fabids</taxon>
        <taxon>Fagales</taxon>
        <taxon>Fagaceae</taxon>
        <taxon>Quercus</taxon>
    </lineage>
</organism>
<dbReference type="Gramene" id="QL10p027078:mrna">
    <property type="protein sequence ID" value="QL10p027078:mrna"/>
    <property type="gene ID" value="QL10p027078"/>
</dbReference>
<reference evidence="1" key="2">
    <citation type="submission" date="2021-01" db="UniProtKB">
        <authorList>
            <consortium name="EnsemblPlants"/>
        </authorList>
    </citation>
    <scope>IDENTIFICATION</scope>
</reference>
<proteinExistence type="predicted"/>
<evidence type="ECO:0000313" key="1">
    <source>
        <dbReference type="EnsemblPlants" id="QL10p027078:mrna"/>
    </source>
</evidence>
<sequence length="227" mass="25830">MLVVHNCWNLREIPRLPLCIQAVFAIGCCSLDSKSRSRLLNQFGESVGLPQNFLCERGILHQDSDSETNFELESEIAFETGSASEANFDPETDNESVSEFKLNEATSKMDSTSELDDDGDDKYNKYEYNLALPGTKIPRLFNHQNDGSSISFSIGRKPPTFAFCVAIKIELKVRVPYEIGTCICSIYIYINGLKRRILSMKLLLDQSSFIWFHYRRDSSLEDIILED</sequence>
<reference evidence="1 2" key="1">
    <citation type="journal article" date="2016" name="G3 (Bethesda)">
        <title>First Draft Assembly and Annotation of the Genome of a California Endemic Oak Quercus lobata Nee (Fagaceae).</title>
        <authorList>
            <person name="Sork V.L."/>
            <person name="Fitz-Gibbon S.T."/>
            <person name="Puiu D."/>
            <person name="Crepeau M."/>
            <person name="Gugger P.F."/>
            <person name="Sherman R."/>
            <person name="Stevens K."/>
            <person name="Langley C.H."/>
            <person name="Pellegrini M."/>
            <person name="Salzberg S.L."/>
        </authorList>
    </citation>
    <scope>NUCLEOTIDE SEQUENCE [LARGE SCALE GENOMIC DNA]</scope>
    <source>
        <strain evidence="1 2">cv. SW786</strain>
    </source>
</reference>